<feature type="domain" description="Ferrous iron transporter FeoA-like" evidence="4">
    <location>
        <begin position="273"/>
        <end position="342"/>
    </location>
</feature>
<gene>
    <name evidence="5" type="ORF">HNQ38_000303</name>
</gene>
<comment type="caution">
    <text evidence="5">The sequence shown here is derived from an EMBL/GenBank/DDBJ whole genome shotgun (WGS) entry which is preliminary data.</text>
</comment>
<sequence length="355" mass="37608">MTDSRERISVGGQADERQSPAVPASRSGGHAWAIRALYVGMSGALLMYAGDMLLFGRLSNTDISPEGVTAVMQEVAADSPFRIMLGGGLGPLAGFLYAAGFYGVTAMVRREHPVLRWAIMGLFCLAMVYGGAYHSHYPHYAAVGSHQEVSSAANYINALTMGAVLPMALASLLFIYAVLGGKTLYRKYTVLFSPLPLILCGMAFSHLPSPLTTLVGGGWNNLLFLIFFGVCLRQTRERGSAMPDCAATLAHTGKDEDDNALSASLDVSRRALSQLAEVPSGGIASVCGVNCSGPVTQRLAALGLIPGCAVRVLRTGKVLVLECCGTFIAVGRDFARHIAVNHTMKHADKANGRQK</sequence>
<keyword evidence="3" id="KW-1133">Transmembrane helix</keyword>
<dbReference type="InterPro" id="IPR046475">
    <property type="entry name" value="DUF6796"/>
</dbReference>
<feature type="transmembrane region" description="Helical" evidence="3">
    <location>
        <begin position="155"/>
        <end position="176"/>
    </location>
</feature>
<feature type="transmembrane region" description="Helical" evidence="3">
    <location>
        <begin position="114"/>
        <end position="135"/>
    </location>
</feature>
<evidence type="ECO:0000256" key="1">
    <source>
        <dbReference type="ARBA" id="ARBA00023004"/>
    </source>
</evidence>
<feature type="transmembrane region" description="Helical" evidence="3">
    <location>
        <begin position="188"/>
        <end position="207"/>
    </location>
</feature>
<dbReference type="Pfam" id="PF20599">
    <property type="entry name" value="DUF6796"/>
    <property type="match status" value="1"/>
</dbReference>
<accession>A0A7W8BYE2</accession>
<protein>
    <submittedName>
        <fullName evidence="5">Fe2+ transport system protein FeoA</fullName>
    </submittedName>
</protein>
<keyword evidence="3" id="KW-0472">Membrane</keyword>
<dbReference type="GO" id="GO:0046914">
    <property type="term" value="F:transition metal ion binding"/>
    <property type="evidence" value="ECO:0007669"/>
    <property type="project" value="InterPro"/>
</dbReference>
<keyword evidence="6" id="KW-1185">Reference proteome</keyword>
<reference evidence="5 6" key="1">
    <citation type="submission" date="2020-08" db="EMBL/GenBank/DDBJ databases">
        <title>Genomic Encyclopedia of Type Strains, Phase IV (KMG-IV): sequencing the most valuable type-strain genomes for metagenomic binning, comparative biology and taxonomic classification.</title>
        <authorList>
            <person name="Goeker M."/>
        </authorList>
    </citation>
    <scope>NUCLEOTIDE SEQUENCE [LARGE SCALE GENOMIC DNA]</scope>
    <source>
        <strain evidence="5 6">DSM 11275</strain>
    </source>
</reference>
<dbReference type="InterPro" id="IPR038157">
    <property type="entry name" value="FeoA_core_dom"/>
</dbReference>
<dbReference type="Pfam" id="PF04023">
    <property type="entry name" value="FeoA"/>
    <property type="match status" value="1"/>
</dbReference>
<organism evidence="5 6">
    <name type="scientific">Desulfovibrio intestinalis</name>
    <dbReference type="NCBI Taxonomy" id="58621"/>
    <lineage>
        <taxon>Bacteria</taxon>
        <taxon>Pseudomonadati</taxon>
        <taxon>Thermodesulfobacteriota</taxon>
        <taxon>Desulfovibrionia</taxon>
        <taxon>Desulfovibrionales</taxon>
        <taxon>Desulfovibrionaceae</taxon>
        <taxon>Desulfovibrio</taxon>
    </lineage>
</organism>
<feature type="region of interest" description="Disordered" evidence="2">
    <location>
        <begin position="1"/>
        <end position="26"/>
    </location>
</feature>
<evidence type="ECO:0000256" key="3">
    <source>
        <dbReference type="SAM" id="Phobius"/>
    </source>
</evidence>
<evidence type="ECO:0000313" key="5">
    <source>
        <dbReference type="EMBL" id="MBB5142240.1"/>
    </source>
</evidence>
<keyword evidence="1" id="KW-0408">Iron</keyword>
<dbReference type="SMART" id="SM00899">
    <property type="entry name" value="FeoA"/>
    <property type="match status" value="1"/>
</dbReference>
<name>A0A7W8BYE2_9BACT</name>
<feature type="transmembrane region" description="Helical" evidence="3">
    <location>
        <begin position="81"/>
        <end position="102"/>
    </location>
</feature>
<dbReference type="RefSeq" id="WP_183717550.1">
    <property type="nucleotide sequence ID" value="NZ_JACHGO010000001.1"/>
</dbReference>
<dbReference type="InterPro" id="IPR008988">
    <property type="entry name" value="Transcriptional_repressor_C"/>
</dbReference>
<dbReference type="AlphaFoldDB" id="A0A7W8BYE2"/>
<proteinExistence type="predicted"/>
<evidence type="ECO:0000259" key="4">
    <source>
        <dbReference type="SMART" id="SM00899"/>
    </source>
</evidence>
<evidence type="ECO:0000256" key="2">
    <source>
        <dbReference type="SAM" id="MobiDB-lite"/>
    </source>
</evidence>
<keyword evidence="3" id="KW-0812">Transmembrane</keyword>
<feature type="transmembrane region" description="Helical" evidence="3">
    <location>
        <begin position="213"/>
        <end position="232"/>
    </location>
</feature>
<dbReference type="EMBL" id="JACHGO010000001">
    <property type="protein sequence ID" value="MBB5142240.1"/>
    <property type="molecule type" value="Genomic_DNA"/>
</dbReference>
<feature type="compositionally biased region" description="Basic and acidic residues" evidence="2">
    <location>
        <begin position="1"/>
        <end position="18"/>
    </location>
</feature>
<dbReference type="InterPro" id="IPR007167">
    <property type="entry name" value="Fe-transptr_FeoA-like"/>
</dbReference>
<dbReference type="Proteomes" id="UP000539075">
    <property type="component" value="Unassembled WGS sequence"/>
</dbReference>
<evidence type="ECO:0000313" key="6">
    <source>
        <dbReference type="Proteomes" id="UP000539075"/>
    </source>
</evidence>
<dbReference type="Gene3D" id="2.30.30.90">
    <property type="match status" value="1"/>
</dbReference>
<feature type="transmembrane region" description="Helical" evidence="3">
    <location>
        <begin position="36"/>
        <end position="55"/>
    </location>
</feature>
<dbReference type="SUPFAM" id="SSF50037">
    <property type="entry name" value="C-terminal domain of transcriptional repressors"/>
    <property type="match status" value="1"/>
</dbReference>